<dbReference type="Proteomes" id="UP000440578">
    <property type="component" value="Unassembled WGS sequence"/>
</dbReference>
<reference evidence="3 4" key="1">
    <citation type="submission" date="2019-07" db="EMBL/GenBank/DDBJ databases">
        <title>Draft genome assembly of a fouling barnacle, Amphibalanus amphitrite (Darwin, 1854): The first reference genome for Thecostraca.</title>
        <authorList>
            <person name="Kim W."/>
        </authorList>
    </citation>
    <scope>NUCLEOTIDE SEQUENCE [LARGE SCALE GENOMIC DNA]</scope>
    <source>
        <strain evidence="3">SNU_AA5</strain>
        <tissue evidence="3">Soma without cirri and trophi</tissue>
    </source>
</reference>
<dbReference type="EMBL" id="VIIS01001286">
    <property type="protein sequence ID" value="KAF0300158.1"/>
    <property type="molecule type" value="Genomic_DNA"/>
</dbReference>
<keyword evidence="1" id="KW-0732">Signal</keyword>
<dbReference type="AlphaFoldDB" id="A0A6A4WDN8"/>
<gene>
    <name evidence="3" type="primary">LY75_4</name>
    <name evidence="3" type="ORF">FJT64_027279</name>
</gene>
<organism evidence="3 4">
    <name type="scientific">Amphibalanus amphitrite</name>
    <name type="common">Striped barnacle</name>
    <name type="synonym">Balanus amphitrite</name>
    <dbReference type="NCBI Taxonomy" id="1232801"/>
    <lineage>
        <taxon>Eukaryota</taxon>
        <taxon>Metazoa</taxon>
        <taxon>Ecdysozoa</taxon>
        <taxon>Arthropoda</taxon>
        <taxon>Crustacea</taxon>
        <taxon>Multicrustacea</taxon>
        <taxon>Cirripedia</taxon>
        <taxon>Thoracica</taxon>
        <taxon>Thoracicalcarea</taxon>
        <taxon>Balanomorpha</taxon>
        <taxon>Balanoidea</taxon>
        <taxon>Balanidae</taxon>
        <taxon>Amphibalaninae</taxon>
        <taxon>Amphibalanus</taxon>
    </lineage>
</organism>
<evidence type="ECO:0000313" key="3">
    <source>
        <dbReference type="EMBL" id="KAF0300158.1"/>
    </source>
</evidence>
<name>A0A6A4WDN8_AMPAM</name>
<dbReference type="InterPro" id="IPR001304">
    <property type="entry name" value="C-type_lectin-like"/>
</dbReference>
<dbReference type="Gene3D" id="3.10.100.10">
    <property type="entry name" value="Mannose-Binding Protein A, subunit A"/>
    <property type="match status" value="2"/>
</dbReference>
<dbReference type="InterPro" id="IPR050828">
    <property type="entry name" value="C-type_lectin/matrix_domain"/>
</dbReference>
<dbReference type="PROSITE" id="PS50041">
    <property type="entry name" value="C_TYPE_LECTIN_2"/>
    <property type="match status" value="2"/>
</dbReference>
<protein>
    <submittedName>
        <fullName evidence="3">Lymphocyte antigen 75</fullName>
    </submittedName>
</protein>
<accession>A0A6A4WDN8</accession>
<proteinExistence type="predicted"/>
<feature type="domain" description="C-type lectin" evidence="2">
    <location>
        <begin position="174"/>
        <end position="290"/>
    </location>
</feature>
<evidence type="ECO:0000259" key="2">
    <source>
        <dbReference type="PROSITE" id="PS50041"/>
    </source>
</evidence>
<comment type="caution">
    <text evidence="3">The sequence shown here is derived from an EMBL/GenBank/DDBJ whole genome shotgun (WGS) entry which is preliminary data.</text>
</comment>
<dbReference type="OrthoDB" id="9906043at2759"/>
<dbReference type="CDD" id="cd00037">
    <property type="entry name" value="CLECT"/>
    <property type="match status" value="1"/>
</dbReference>
<dbReference type="InterPro" id="IPR016187">
    <property type="entry name" value="CTDL_fold"/>
</dbReference>
<dbReference type="SUPFAM" id="SSF56436">
    <property type="entry name" value="C-type lectin-like"/>
    <property type="match status" value="2"/>
</dbReference>
<dbReference type="PANTHER" id="PTHR45710:SF26">
    <property type="entry name" value="RH26557P"/>
    <property type="match status" value="1"/>
</dbReference>
<feature type="domain" description="C-type lectin" evidence="2">
    <location>
        <begin position="33"/>
        <end position="148"/>
    </location>
</feature>
<evidence type="ECO:0000313" key="4">
    <source>
        <dbReference type="Proteomes" id="UP000440578"/>
    </source>
</evidence>
<sequence>MRCLLAVCAALVSLLAAAAAEDCPDGFEDLGLGDNHCYMYANESNSWTLAYTACLTSASGTGNLLSLSDASSFYPQYYKVTEAEQDYWTGLLNVGGEKSWADGTPYVGSEIDQFIAEDAGNDLYGYMSGKDGLFRFDNASTQRPYICYVDLTEAPTTTAPPPTQPPCEAGWLQYGEVCYLFSDDQQYWGSAGHACHLQGAELISINNSQLLTFLLLSADDSIIYWTGLENQNETYVWEDGTSADNVPDVLGPYLDDWAEGSDCVALNAGAYPDPPLQHLNCLTEQNYICYKQANSDELFDSGAGSYWL</sequence>
<dbReference type="PANTHER" id="PTHR45710">
    <property type="entry name" value="C-TYPE LECTIN DOMAIN-CONTAINING PROTEIN 180"/>
    <property type="match status" value="1"/>
</dbReference>
<dbReference type="InterPro" id="IPR016186">
    <property type="entry name" value="C-type_lectin-like/link_sf"/>
</dbReference>
<feature type="signal peptide" evidence="1">
    <location>
        <begin position="1"/>
        <end position="20"/>
    </location>
</feature>
<dbReference type="SMART" id="SM00034">
    <property type="entry name" value="CLECT"/>
    <property type="match status" value="2"/>
</dbReference>
<dbReference type="Pfam" id="PF00059">
    <property type="entry name" value="Lectin_C"/>
    <property type="match status" value="1"/>
</dbReference>
<evidence type="ECO:0000256" key="1">
    <source>
        <dbReference type="SAM" id="SignalP"/>
    </source>
</evidence>
<keyword evidence="4" id="KW-1185">Reference proteome</keyword>
<feature type="chain" id="PRO_5025372158" evidence="1">
    <location>
        <begin position="21"/>
        <end position="308"/>
    </location>
</feature>